<keyword evidence="5" id="KW-1185">Reference proteome</keyword>
<comment type="caution">
    <text evidence="4">The sequence shown here is derived from an EMBL/GenBank/DDBJ whole genome shotgun (WGS) entry which is preliminary data.</text>
</comment>
<dbReference type="RefSeq" id="WP_345288184.1">
    <property type="nucleotide sequence ID" value="NZ_BAABAJ010000034.1"/>
</dbReference>
<dbReference type="InterPro" id="IPR023294">
    <property type="entry name" value="Tachylectin2"/>
</dbReference>
<proteinExistence type="predicted"/>
<sequence length="303" mass="31961">MKHTIRTATRRAIGTVLAGAAGAALLTVGTVTQAPDAEASTTCTGTASVYGILPDGRLTYSAINPTNGDRIKTLTGADLGFTPQAMATLNFNTILATSTTGALYRIDIQTNNTSLTLANAPVRIADSGWTHDKLTYDGHGHLYGTTTSGLLLQYTVTEDKPAGSQHIGMRKEIGNGFALKTLTATGDDRLLGTTSDGALYEYVISSSGTWSRNDLKTDGWAAFDQLLSPGGGVYYGRIPTTGAMYWYKDANPTEAARTSRTTPPTRSTPPAGRSSCCRPSPTRTRAPASTGMTSPRSRRLAAR</sequence>
<accession>A0ABP7NC37</accession>
<evidence type="ECO:0000256" key="1">
    <source>
        <dbReference type="SAM" id="MobiDB-lite"/>
    </source>
</evidence>
<evidence type="ECO:0000259" key="3">
    <source>
        <dbReference type="Pfam" id="PF14517"/>
    </source>
</evidence>
<dbReference type="Proteomes" id="UP001501000">
    <property type="component" value="Unassembled WGS sequence"/>
</dbReference>
<dbReference type="SUPFAM" id="SSF101898">
    <property type="entry name" value="NHL repeat"/>
    <property type="match status" value="1"/>
</dbReference>
<evidence type="ECO:0000313" key="5">
    <source>
        <dbReference type="Proteomes" id="UP001501000"/>
    </source>
</evidence>
<feature type="domain" description="Tachylectin 2" evidence="3">
    <location>
        <begin position="109"/>
        <end position="256"/>
    </location>
</feature>
<dbReference type="Pfam" id="PF14517">
    <property type="entry name" value="Tachylectin"/>
    <property type="match status" value="1"/>
</dbReference>
<feature type="compositionally biased region" description="Low complexity" evidence="1">
    <location>
        <begin position="255"/>
        <end position="275"/>
    </location>
</feature>
<organism evidence="4 5">
    <name type="scientific">Streptomyces gulbargensis</name>
    <dbReference type="NCBI Taxonomy" id="364901"/>
    <lineage>
        <taxon>Bacteria</taxon>
        <taxon>Bacillati</taxon>
        <taxon>Actinomycetota</taxon>
        <taxon>Actinomycetes</taxon>
        <taxon>Kitasatosporales</taxon>
        <taxon>Streptomycetaceae</taxon>
        <taxon>Streptomyces</taxon>
    </lineage>
</organism>
<evidence type="ECO:0000256" key="2">
    <source>
        <dbReference type="SAM" id="SignalP"/>
    </source>
</evidence>
<gene>
    <name evidence="4" type="ORF">GCM10022244_57990</name>
</gene>
<reference evidence="5" key="1">
    <citation type="journal article" date="2019" name="Int. J. Syst. Evol. Microbiol.">
        <title>The Global Catalogue of Microorganisms (GCM) 10K type strain sequencing project: providing services to taxonomists for standard genome sequencing and annotation.</title>
        <authorList>
            <consortium name="The Broad Institute Genomics Platform"/>
            <consortium name="The Broad Institute Genome Sequencing Center for Infectious Disease"/>
            <person name="Wu L."/>
            <person name="Ma J."/>
        </authorList>
    </citation>
    <scope>NUCLEOTIDE SEQUENCE [LARGE SCALE GENOMIC DNA]</scope>
    <source>
        <strain evidence="5">JCM 16956</strain>
    </source>
</reference>
<feature type="signal peptide" evidence="2">
    <location>
        <begin position="1"/>
        <end position="23"/>
    </location>
</feature>
<name>A0ABP7NC37_9ACTN</name>
<feature type="chain" id="PRO_5047201275" description="Tachylectin 2 domain-containing protein" evidence="2">
    <location>
        <begin position="24"/>
        <end position="303"/>
    </location>
</feature>
<evidence type="ECO:0000313" key="4">
    <source>
        <dbReference type="EMBL" id="GAA3942537.1"/>
    </source>
</evidence>
<dbReference type="Gene3D" id="2.115.10.10">
    <property type="entry name" value="Tachylectin 2"/>
    <property type="match status" value="1"/>
</dbReference>
<keyword evidence="2" id="KW-0732">Signal</keyword>
<protein>
    <recommendedName>
        <fullName evidence="3">Tachylectin 2 domain-containing protein</fullName>
    </recommendedName>
</protein>
<feature type="region of interest" description="Disordered" evidence="1">
    <location>
        <begin position="253"/>
        <end position="303"/>
    </location>
</feature>
<dbReference type="EMBL" id="BAABAJ010000034">
    <property type="protein sequence ID" value="GAA3942537.1"/>
    <property type="molecule type" value="Genomic_DNA"/>
</dbReference>